<dbReference type="Gene3D" id="3.40.1800.20">
    <property type="match status" value="1"/>
</dbReference>
<feature type="region of interest" description="Disordered" evidence="2">
    <location>
        <begin position="183"/>
        <end position="203"/>
    </location>
</feature>
<dbReference type="GO" id="GO:0005634">
    <property type="term" value="C:nucleus"/>
    <property type="evidence" value="ECO:0007669"/>
    <property type="project" value="InterPro"/>
</dbReference>
<evidence type="ECO:0000256" key="1">
    <source>
        <dbReference type="PROSITE-ProRule" id="PRU01263"/>
    </source>
</evidence>
<dbReference type="OrthoDB" id="3437960at2759"/>
<dbReference type="PANTHER" id="PTHR39942">
    <property type="entry name" value="BCDNA.LD26519-RELATED"/>
    <property type="match status" value="1"/>
</dbReference>
<feature type="binding site" evidence="1">
    <location>
        <position position="5"/>
    </location>
    <ligand>
        <name>Zn(2+)</name>
        <dbReference type="ChEBI" id="CHEBI:29105"/>
    </ligand>
</feature>
<feature type="binding site" evidence="1">
    <location>
        <position position="48"/>
    </location>
    <ligand>
        <name>Zn(2+)</name>
        <dbReference type="ChEBI" id="CHEBI:29105"/>
    </ligand>
</feature>
<evidence type="ECO:0000259" key="3">
    <source>
        <dbReference type="PROSITE" id="PS51915"/>
    </source>
</evidence>
<sequence length="203" mass="23055">MDGICRLCCSSKFVNNYIFDDENALFIKMSLYLPIKVFRDDQLPQKICDRCSCKVNDFYQFCNETIEVQNRLKALILANIPINQSVDLTVIKQDLELPSPTLAHLHEKSTQTESLIARDVKQEPECPPSAAISPSVIKKENYDSDDFASQDVPSANSEDELLIEIKKKKGNRKLSPINGEVQEAKRGRGKKKEKHVNWDLGVK</sequence>
<dbReference type="GO" id="GO:0008270">
    <property type="term" value="F:zinc ion binding"/>
    <property type="evidence" value="ECO:0007669"/>
    <property type="project" value="UniProtKB-UniRule"/>
</dbReference>
<comment type="caution">
    <text evidence="4">The sequence shown here is derived from an EMBL/GenBank/DDBJ whole genome shotgun (WGS) entry which is preliminary data.</text>
</comment>
<feature type="binding site" evidence="1">
    <location>
        <position position="8"/>
    </location>
    <ligand>
        <name>Zn(2+)</name>
        <dbReference type="ChEBI" id="CHEBI:29105"/>
    </ligand>
</feature>
<reference evidence="4" key="1">
    <citation type="submission" date="2022-03" db="EMBL/GenBank/DDBJ databases">
        <authorList>
            <person name="Lindestad O."/>
        </authorList>
    </citation>
    <scope>NUCLEOTIDE SEQUENCE</scope>
</reference>
<keyword evidence="1" id="KW-0862">Zinc</keyword>
<organism evidence="4 5">
    <name type="scientific">Pararge aegeria aegeria</name>
    <dbReference type="NCBI Taxonomy" id="348720"/>
    <lineage>
        <taxon>Eukaryota</taxon>
        <taxon>Metazoa</taxon>
        <taxon>Ecdysozoa</taxon>
        <taxon>Arthropoda</taxon>
        <taxon>Hexapoda</taxon>
        <taxon>Insecta</taxon>
        <taxon>Pterygota</taxon>
        <taxon>Neoptera</taxon>
        <taxon>Endopterygota</taxon>
        <taxon>Lepidoptera</taxon>
        <taxon>Glossata</taxon>
        <taxon>Ditrysia</taxon>
        <taxon>Papilionoidea</taxon>
        <taxon>Nymphalidae</taxon>
        <taxon>Satyrinae</taxon>
        <taxon>Satyrini</taxon>
        <taxon>Parargina</taxon>
        <taxon>Pararge</taxon>
    </lineage>
</organism>
<dbReference type="Proteomes" id="UP000838756">
    <property type="component" value="Unassembled WGS sequence"/>
</dbReference>
<keyword evidence="1" id="KW-0479">Metal-binding</keyword>
<evidence type="ECO:0000313" key="5">
    <source>
        <dbReference type="Proteomes" id="UP000838756"/>
    </source>
</evidence>
<keyword evidence="5" id="KW-1185">Reference proteome</keyword>
<accession>A0A8S4QRK9</accession>
<dbReference type="PROSITE" id="PS51915">
    <property type="entry name" value="ZAD"/>
    <property type="match status" value="1"/>
</dbReference>
<feature type="binding site" evidence="1">
    <location>
        <position position="51"/>
    </location>
    <ligand>
        <name>Zn(2+)</name>
        <dbReference type="ChEBI" id="CHEBI:29105"/>
    </ligand>
</feature>
<name>A0A8S4QRK9_9NEOP</name>
<dbReference type="PANTHER" id="PTHR39942:SF1">
    <property type="entry name" value="BCDNA.LD26519-RELATED"/>
    <property type="match status" value="1"/>
</dbReference>
<dbReference type="Pfam" id="PF07776">
    <property type="entry name" value="zf-AD"/>
    <property type="match status" value="1"/>
</dbReference>
<dbReference type="InterPro" id="IPR012934">
    <property type="entry name" value="Znf_AD"/>
</dbReference>
<dbReference type="AlphaFoldDB" id="A0A8S4QRK9"/>
<feature type="domain" description="ZAD" evidence="3">
    <location>
        <begin position="3"/>
        <end position="75"/>
    </location>
</feature>
<evidence type="ECO:0000313" key="4">
    <source>
        <dbReference type="EMBL" id="CAH2216895.1"/>
    </source>
</evidence>
<evidence type="ECO:0000256" key="2">
    <source>
        <dbReference type="SAM" id="MobiDB-lite"/>
    </source>
</evidence>
<feature type="non-terminal residue" evidence="4">
    <location>
        <position position="1"/>
    </location>
</feature>
<dbReference type="SMART" id="SM00868">
    <property type="entry name" value="zf-AD"/>
    <property type="match status" value="1"/>
</dbReference>
<gene>
    <name evidence="4" type="primary">jg14097</name>
    <name evidence="4" type="ORF">PAEG_LOCUS4845</name>
</gene>
<dbReference type="EMBL" id="CAKXAJ010017391">
    <property type="protein sequence ID" value="CAH2216895.1"/>
    <property type="molecule type" value="Genomic_DNA"/>
</dbReference>
<dbReference type="SUPFAM" id="SSF57716">
    <property type="entry name" value="Glucocorticoid receptor-like (DNA-binding domain)"/>
    <property type="match status" value="1"/>
</dbReference>
<keyword evidence="1" id="KW-0863">Zinc-finger</keyword>
<protein>
    <submittedName>
        <fullName evidence="4">Jg14097 protein</fullName>
    </submittedName>
</protein>
<proteinExistence type="predicted"/>